<feature type="region of interest" description="Disordered" evidence="1">
    <location>
        <begin position="308"/>
        <end position="340"/>
    </location>
</feature>
<protein>
    <submittedName>
        <fullName evidence="2">Uncharacterized protein</fullName>
    </submittedName>
</protein>
<evidence type="ECO:0000256" key="1">
    <source>
        <dbReference type="SAM" id="MobiDB-lite"/>
    </source>
</evidence>
<dbReference type="EMBL" id="JACIJC010000004">
    <property type="protein sequence ID" value="MBB5686837.1"/>
    <property type="molecule type" value="Genomic_DNA"/>
</dbReference>
<evidence type="ECO:0000313" key="3">
    <source>
        <dbReference type="Proteomes" id="UP000549617"/>
    </source>
</evidence>
<proteinExistence type="predicted"/>
<evidence type="ECO:0000313" key="2">
    <source>
        <dbReference type="EMBL" id="MBB5686837.1"/>
    </source>
</evidence>
<organism evidence="2 3">
    <name type="scientific">Sphingobium boeckii</name>
    <dbReference type="NCBI Taxonomy" id="1082345"/>
    <lineage>
        <taxon>Bacteria</taxon>
        <taxon>Pseudomonadati</taxon>
        <taxon>Pseudomonadota</taxon>
        <taxon>Alphaproteobacteria</taxon>
        <taxon>Sphingomonadales</taxon>
        <taxon>Sphingomonadaceae</taxon>
        <taxon>Sphingobium</taxon>
    </lineage>
</organism>
<dbReference type="RefSeq" id="WP_184019625.1">
    <property type="nucleotide sequence ID" value="NZ_JACIJC010000004.1"/>
</dbReference>
<keyword evidence="3" id="KW-1185">Reference proteome</keyword>
<reference evidence="2 3" key="1">
    <citation type="submission" date="2020-08" db="EMBL/GenBank/DDBJ databases">
        <title>Genomic Encyclopedia of Type Strains, Phase IV (KMG-IV): sequencing the most valuable type-strain genomes for metagenomic binning, comparative biology and taxonomic classification.</title>
        <authorList>
            <person name="Goeker M."/>
        </authorList>
    </citation>
    <scope>NUCLEOTIDE SEQUENCE [LARGE SCALE GENOMIC DNA]</scope>
    <source>
        <strain evidence="2 3">DSM 25079</strain>
    </source>
</reference>
<dbReference type="Proteomes" id="UP000549617">
    <property type="component" value="Unassembled WGS sequence"/>
</dbReference>
<name>A0A7W9EF39_9SPHN</name>
<feature type="compositionally biased region" description="Acidic residues" evidence="1">
    <location>
        <begin position="312"/>
        <end position="324"/>
    </location>
</feature>
<comment type="caution">
    <text evidence="2">The sequence shown here is derived from an EMBL/GenBank/DDBJ whole genome shotgun (WGS) entry which is preliminary data.</text>
</comment>
<accession>A0A7W9EF39</accession>
<gene>
    <name evidence="2" type="ORF">FHS49_002861</name>
</gene>
<dbReference type="AlphaFoldDB" id="A0A7W9EF39"/>
<sequence>MTYISKTIDHDQPEEDAESLRWTASKQRTFLETLSFYGNVRIAAAQCFMSTRACYNLRVRHDGAAFNMGWNAAILIARGRLLDELMIRALDGQRDTIERDEEGRVAARHRFDNRLALGLLTRLDRVADAPVAGSESAEARTVAQDFEAFLALVEAGGQGEEARAFVAARTPVDADADAETQAAAETAESQRHGRCEHCLKFHDASAAECSADPDILGAILLGEFARELCVWREGEDASVPPAYWGDYLTNFPPPEGFEGTQNGVYGMDDDYSRTLTPEERAMADAKEASDTANLVWAGEMARLRWFGLPDGRDEEDEQADEDDEVRAAGGESATTALAEA</sequence>